<evidence type="ECO:0000313" key="2">
    <source>
        <dbReference type="EMBL" id="KAF7298277.1"/>
    </source>
</evidence>
<dbReference type="EMBL" id="JACAZE010000015">
    <property type="protein sequence ID" value="KAF7298277.1"/>
    <property type="molecule type" value="Genomic_DNA"/>
</dbReference>
<protein>
    <recommendedName>
        <fullName evidence="1">Queuosine 5'-phosphate N-glycosylase/hydrolase</fullName>
        <ecNumber evidence="1">3.2.2.-</ecNumber>
    </recommendedName>
    <alternativeName>
        <fullName evidence="1">Queuosine-nucleotide N-glycosylase/hydrolase</fullName>
    </alternativeName>
</protein>
<keyword evidence="2" id="KW-0418">Kinase</keyword>
<dbReference type="GO" id="GO:0016301">
    <property type="term" value="F:kinase activity"/>
    <property type="evidence" value="ECO:0007669"/>
    <property type="project" value="UniProtKB-KW"/>
</dbReference>
<name>A0A8H6VYA7_MYCCL</name>
<dbReference type="InterPro" id="IPR019438">
    <property type="entry name" value="Q_salvage"/>
</dbReference>
<keyword evidence="1" id="KW-0378">Hydrolase</keyword>
<dbReference type="Proteomes" id="UP000613580">
    <property type="component" value="Unassembled WGS sequence"/>
</dbReference>
<keyword evidence="3" id="KW-1185">Reference proteome</keyword>
<reference evidence="2" key="1">
    <citation type="submission" date="2020-05" db="EMBL/GenBank/DDBJ databases">
        <title>Mycena genomes resolve the evolution of fungal bioluminescence.</title>
        <authorList>
            <person name="Tsai I.J."/>
        </authorList>
    </citation>
    <scope>NUCLEOTIDE SEQUENCE</scope>
    <source>
        <strain evidence="2">110903Hualien_Pintung</strain>
    </source>
</reference>
<dbReference type="GO" id="GO:0006400">
    <property type="term" value="P:tRNA modification"/>
    <property type="evidence" value="ECO:0007669"/>
    <property type="project" value="TreeGrafter"/>
</dbReference>
<dbReference type="EC" id="3.2.2.-" evidence="1"/>
<evidence type="ECO:0000256" key="1">
    <source>
        <dbReference type="RuleBase" id="RU365002"/>
    </source>
</evidence>
<dbReference type="OrthoDB" id="416777at2759"/>
<gene>
    <name evidence="2" type="ORF">HMN09_01049900</name>
</gene>
<comment type="similarity">
    <text evidence="1">Belongs to the QNG1 protein family.</text>
</comment>
<comment type="function">
    <text evidence="1">Catalyzes the hydrolysis of queuosine 5'-phosphate, releasing the nucleobase queuine (q). Is required for salvage of queuine from exogenous queuosine (Q) that is imported and then converted to queuosine 5'-phosphate intracellularly.</text>
</comment>
<accession>A0A8H6VYA7</accession>
<proteinExistence type="inferred from homology"/>
<dbReference type="GO" id="GO:0016787">
    <property type="term" value="F:hydrolase activity"/>
    <property type="evidence" value="ECO:0007669"/>
    <property type="project" value="UniProtKB-KW"/>
</dbReference>
<organism evidence="2 3">
    <name type="scientific">Mycena chlorophos</name>
    <name type="common">Agaric fungus</name>
    <name type="synonym">Agaricus chlorophos</name>
    <dbReference type="NCBI Taxonomy" id="658473"/>
    <lineage>
        <taxon>Eukaryota</taxon>
        <taxon>Fungi</taxon>
        <taxon>Dikarya</taxon>
        <taxon>Basidiomycota</taxon>
        <taxon>Agaricomycotina</taxon>
        <taxon>Agaricomycetes</taxon>
        <taxon>Agaricomycetidae</taxon>
        <taxon>Agaricales</taxon>
        <taxon>Marasmiineae</taxon>
        <taxon>Mycenaceae</taxon>
        <taxon>Mycena</taxon>
    </lineage>
</organism>
<dbReference type="PANTHER" id="PTHR21314:SF1">
    <property type="entry name" value="QUEUOSINE SALVAGE PROTEIN"/>
    <property type="match status" value="1"/>
</dbReference>
<evidence type="ECO:0000313" key="3">
    <source>
        <dbReference type="Proteomes" id="UP000613580"/>
    </source>
</evidence>
<keyword evidence="2" id="KW-0808">Transferase</keyword>
<sequence>MNLPASNAYLRTIRSAAEAATRTAAVRINDGAIARLLTSTAFTASFERVPVGHMAMPLQFPTKAHELGFFGLLSILNFGSGFEEELHRATGRGTFDKALAFSMYIADEDLMSARGMQGISETKIAELIGVNVHQERADASLPGVVIGELGGPMYELVKLVTLTLNETGEILVKGGYAHLGIFIARVLETAQGSLEVILEHVGCFQCPGRCADQLGKLVRTFPTFQDMAVVDGHPIFCFKKALLLIAVLVARNFVSVPSAGPPLPILADSVVPSLLVHLGVIDLSASHRLASVPLPVASADRLVATPVASASPVMASAGPVVSREEAYILRAAAIHAVGRMVEIAGEQGVEAVDLMLNQWLWKMAETDGYELGRFEFKLRGTVFL</sequence>
<comment type="caution">
    <text evidence="2">The sequence shown here is derived from an EMBL/GenBank/DDBJ whole genome shotgun (WGS) entry which is preliminary data.</text>
</comment>
<comment type="catalytic activity">
    <reaction evidence="1">
        <text>queuosine 5'-phosphate + H2O = queuine + D-ribose 5-phosphate</text>
        <dbReference type="Rhea" id="RHEA:75387"/>
        <dbReference type="ChEBI" id="CHEBI:15377"/>
        <dbReference type="ChEBI" id="CHEBI:17433"/>
        <dbReference type="ChEBI" id="CHEBI:78346"/>
        <dbReference type="ChEBI" id="CHEBI:194371"/>
    </reaction>
    <physiologicalReaction direction="left-to-right" evidence="1">
        <dbReference type="Rhea" id="RHEA:75388"/>
    </physiologicalReaction>
</comment>
<dbReference type="PANTHER" id="PTHR21314">
    <property type="entry name" value="QUEUOSINE 5'-PHOSPHATE N-GLYCOSYLASE_HYDROLASE-RELATED"/>
    <property type="match status" value="1"/>
</dbReference>
<dbReference type="AlphaFoldDB" id="A0A8H6VYA7"/>